<dbReference type="EMBL" id="MH041493">
    <property type="protein sequence ID" value="AWO72476.1"/>
    <property type="molecule type" value="Genomic_DNA"/>
</dbReference>
<gene>
    <name evidence="1" type="ORF">LBOJFJBN_00055</name>
</gene>
<proteinExistence type="predicted"/>
<protein>
    <submittedName>
        <fullName evidence="1">Uncharacterized protein</fullName>
    </submittedName>
</protein>
<dbReference type="AlphaFoldDB" id="A0A2U9ADB9"/>
<sequence>MTMINNKSEIINKLFFDELKELVDKYNNIDDETITVIERIDNEIEDKYIKEYILKDSNKLDEIIAEYKNNLDIDKIIFFAWYNLNIEEISIDRISNYYNELISQKYTENDNYLIYKSKDDLKEYTRNELDYMLSTEYHIDRLFDKETIIDFFLNSTTKEELIKEMMLDDDVEYILDLSPEYAFTLTDGSEYVFSSKE</sequence>
<name>A0A2U9ADB9_CLODI</name>
<accession>A0A2U9ADB9</accession>
<reference evidence="1" key="1">
    <citation type="journal article" date="2019" name="BMC Microbiol.">
        <title>Tetracycline resistance genes of the Clostridia.</title>
        <authorList>
            <person name="Vidor C.J."/>
            <person name="Bulach D."/>
            <person name="Awad M."/>
            <person name="Dena L."/>
        </authorList>
    </citation>
    <scope>NUCLEOTIDE SEQUENCE</scope>
    <source>
        <strain evidence="1">MCD46</strain>
    </source>
</reference>
<organism evidence="1">
    <name type="scientific">Clostridioides difficile</name>
    <name type="common">Peptoclostridium difficile</name>
    <dbReference type="NCBI Taxonomy" id="1496"/>
    <lineage>
        <taxon>Bacteria</taxon>
        <taxon>Bacillati</taxon>
        <taxon>Bacillota</taxon>
        <taxon>Clostridia</taxon>
        <taxon>Peptostreptococcales</taxon>
        <taxon>Peptostreptococcaceae</taxon>
        <taxon>Clostridioides</taxon>
    </lineage>
</organism>
<evidence type="ECO:0000313" key="1">
    <source>
        <dbReference type="EMBL" id="AWO72476.1"/>
    </source>
</evidence>